<gene>
    <name evidence="2" type="ORF">A2Z10_01420</name>
</gene>
<feature type="transmembrane region" description="Helical" evidence="1">
    <location>
        <begin position="9"/>
        <end position="31"/>
    </location>
</feature>
<proteinExistence type="predicted"/>
<protein>
    <recommendedName>
        <fullName evidence="4">Type 4 fimbrial biogenesis protein PilO</fullName>
    </recommendedName>
</protein>
<evidence type="ECO:0000256" key="1">
    <source>
        <dbReference type="SAM" id="Phobius"/>
    </source>
</evidence>
<accession>A0A1F5AYR0</accession>
<dbReference type="InterPro" id="IPR014717">
    <property type="entry name" value="Transl_elong_EF1B/ribsomal_bS6"/>
</dbReference>
<evidence type="ECO:0000313" key="3">
    <source>
        <dbReference type="Proteomes" id="UP000176639"/>
    </source>
</evidence>
<dbReference type="Proteomes" id="UP000176639">
    <property type="component" value="Unassembled WGS sequence"/>
</dbReference>
<dbReference type="Gene3D" id="3.30.70.60">
    <property type="match status" value="1"/>
</dbReference>
<sequence length="193" mass="21525">MSISYKGKFYIYAGVTLCCIGALVFLAWFLFGMITDAGARILNAKREALSLVAKQEQMGMITKEYETVRDLLPALDDMLLARSEKLQFIIMVEDLATRAGVHHVIEAADDVQQEKKDASVPATTFFNITVYGSFPNALRFMYLLESAETYLSIDKMQIAHAGSGAIGQRSKENVSLGKNDVKMQLSVKVYTRY</sequence>
<evidence type="ECO:0000313" key="2">
    <source>
        <dbReference type="EMBL" id="OGD23334.1"/>
    </source>
</evidence>
<comment type="caution">
    <text evidence="2">The sequence shown here is derived from an EMBL/GenBank/DDBJ whole genome shotgun (WGS) entry which is preliminary data.</text>
</comment>
<evidence type="ECO:0008006" key="4">
    <source>
        <dbReference type="Google" id="ProtNLM"/>
    </source>
</evidence>
<keyword evidence="1" id="KW-1133">Transmembrane helix</keyword>
<keyword evidence="1" id="KW-0472">Membrane</keyword>
<dbReference type="AlphaFoldDB" id="A0A1F5AYR0"/>
<dbReference type="EMBL" id="MEYI01000044">
    <property type="protein sequence ID" value="OGD23334.1"/>
    <property type="molecule type" value="Genomic_DNA"/>
</dbReference>
<reference evidence="2 3" key="1">
    <citation type="journal article" date="2016" name="Nat. Commun.">
        <title>Thousands of microbial genomes shed light on interconnected biogeochemical processes in an aquifer system.</title>
        <authorList>
            <person name="Anantharaman K."/>
            <person name="Brown C.T."/>
            <person name="Hug L.A."/>
            <person name="Sharon I."/>
            <person name="Castelle C.J."/>
            <person name="Probst A.J."/>
            <person name="Thomas B.C."/>
            <person name="Singh A."/>
            <person name="Wilkins M.J."/>
            <person name="Karaoz U."/>
            <person name="Brodie E.L."/>
            <person name="Williams K.H."/>
            <person name="Hubbard S.S."/>
            <person name="Banfield J.F."/>
        </authorList>
    </citation>
    <scope>NUCLEOTIDE SEQUENCE [LARGE SCALE GENOMIC DNA]</scope>
</reference>
<keyword evidence="1" id="KW-0812">Transmembrane</keyword>
<organism evidence="2 3">
    <name type="scientific">Candidatus Azambacteria bacterium RBG_16_47_10</name>
    <dbReference type="NCBI Taxonomy" id="1797292"/>
    <lineage>
        <taxon>Bacteria</taxon>
        <taxon>Candidatus Azamiibacteriota</taxon>
    </lineage>
</organism>
<name>A0A1F5AYR0_9BACT</name>